<keyword evidence="3" id="KW-0418">Kinase</keyword>
<keyword evidence="3" id="KW-0808">Transferase</keyword>
<dbReference type="PANTHER" id="PTHR34220">
    <property type="entry name" value="SENSOR HISTIDINE KINASE YPDA"/>
    <property type="match status" value="1"/>
</dbReference>
<dbReference type="Pfam" id="PF06580">
    <property type="entry name" value="His_kinase"/>
    <property type="match status" value="1"/>
</dbReference>
<keyword evidence="1" id="KW-0812">Transmembrane</keyword>
<feature type="transmembrane region" description="Helical" evidence="1">
    <location>
        <begin position="43"/>
        <end position="65"/>
    </location>
</feature>
<feature type="transmembrane region" description="Helical" evidence="1">
    <location>
        <begin position="12"/>
        <end position="31"/>
    </location>
</feature>
<sequence length="351" mass="40927">MRLSNYNRVRLYGYPSFAVLLYLVLVLLNPYDTTLQSWRVYMVLDFALEFFYCFVLATIFLETGIQITRVLNRFYPWQDRIKRRIAVQLVLHIGMVYLLLTIFSKIHFPAHFGYNELLLRQAIILGVIVSILCTVIFTTEHLFYRWNFAKFQSLQLKNLNTQARLDALNLQLDPHFLFNNLSTVNALIEDSPHLAIEYVSRLSTIYRYILSAKRRSMVPLEEELAFIHHYLFLYKIRYGDAIQVSFETHADAESVGLPPLTLQLLIENAIKHNTFSLLAPLHLRVLFPDRESVVIENSVKAKLHPEGGEKMGLSNIMERYQLLNLPAPLITNDGMLFQVKLTLSYEINQQH</sequence>
<dbReference type="InterPro" id="IPR010559">
    <property type="entry name" value="Sig_transdc_His_kin_internal"/>
</dbReference>
<dbReference type="GO" id="GO:0016301">
    <property type="term" value="F:kinase activity"/>
    <property type="evidence" value="ECO:0007669"/>
    <property type="project" value="UniProtKB-KW"/>
</dbReference>
<dbReference type="RefSeq" id="WP_274265616.1">
    <property type="nucleotide sequence ID" value="NZ_CP117880.1"/>
</dbReference>
<feature type="domain" description="Signal transduction histidine kinase internal region" evidence="2">
    <location>
        <begin position="163"/>
        <end position="241"/>
    </location>
</feature>
<keyword evidence="1" id="KW-1133">Transmembrane helix</keyword>
<feature type="transmembrane region" description="Helical" evidence="1">
    <location>
        <begin position="85"/>
        <end position="103"/>
    </location>
</feature>
<gene>
    <name evidence="3" type="ORF">PQ465_11220</name>
</gene>
<organism evidence="3 4">
    <name type="scientific">Sphingobacterium oryzagri</name>
    <dbReference type="NCBI Taxonomy" id="3025669"/>
    <lineage>
        <taxon>Bacteria</taxon>
        <taxon>Pseudomonadati</taxon>
        <taxon>Bacteroidota</taxon>
        <taxon>Sphingobacteriia</taxon>
        <taxon>Sphingobacteriales</taxon>
        <taxon>Sphingobacteriaceae</taxon>
        <taxon>Sphingobacterium</taxon>
    </lineage>
</organism>
<protein>
    <submittedName>
        <fullName evidence="3">Histidine kinase</fullName>
    </submittedName>
</protein>
<name>A0ABY7WB31_9SPHI</name>
<dbReference type="PANTHER" id="PTHR34220:SF7">
    <property type="entry name" value="SENSOR HISTIDINE KINASE YPDA"/>
    <property type="match status" value="1"/>
</dbReference>
<keyword evidence="4" id="KW-1185">Reference proteome</keyword>
<evidence type="ECO:0000256" key="1">
    <source>
        <dbReference type="SAM" id="Phobius"/>
    </source>
</evidence>
<evidence type="ECO:0000313" key="3">
    <source>
        <dbReference type="EMBL" id="WDF66876.1"/>
    </source>
</evidence>
<proteinExistence type="predicted"/>
<dbReference type="EMBL" id="CP117880">
    <property type="protein sequence ID" value="WDF66876.1"/>
    <property type="molecule type" value="Genomic_DNA"/>
</dbReference>
<dbReference type="InterPro" id="IPR050640">
    <property type="entry name" value="Bact_2-comp_sensor_kinase"/>
</dbReference>
<feature type="transmembrane region" description="Helical" evidence="1">
    <location>
        <begin position="123"/>
        <end position="144"/>
    </location>
</feature>
<evidence type="ECO:0000259" key="2">
    <source>
        <dbReference type="Pfam" id="PF06580"/>
    </source>
</evidence>
<keyword evidence="1" id="KW-0472">Membrane</keyword>
<reference evidence="3 4" key="1">
    <citation type="submission" date="2023-02" db="EMBL/GenBank/DDBJ databases">
        <title>Genome sequence of Sphingobacterium sp. KACC 22765.</title>
        <authorList>
            <person name="Kim S."/>
            <person name="Heo J."/>
            <person name="Kwon S.-W."/>
        </authorList>
    </citation>
    <scope>NUCLEOTIDE SEQUENCE [LARGE SCALE GENOMIC DNA]</scope>
    <source>
        <strain evidence="3 4">KACC 22765</strain>
    </source>
</reference>
<dbReference type="Proteomes" id="UP001221558">
    <property type="component" value="Chromosome"/>
</dbReference>
<evidence type="ECO:0000313" key="4">
    <source>
        <dbReference type="Proteomes" id="UP001221558"/>
    </source>
</evidence>
<accession>A0ABY7WB31</accession>